<reference evidence="1 2" key="1">
    <citation type="journal article" date="2022" name="Nat. Microbiol.">
        <title>The microbiome of a bacterivorous marine choanoflagellate contains a resource-demanding obligate bacterial associate.</title>
        <authorList>
            <person name="Needham D.M."/>
            <person name="Poirier C."/>
            <person name="Bachy C."/>
            <person name="George E.E."/>
            <person name="Wilken S."/>
            <person name="Yung C.C.M."/>
            <person name="Limardo A.J."/>
            <person name="Morando M."/>
            <person name="Sudek L."/>
            <person name="Malmstrom R.R."/>
            <person name="Keeling P.J."/>
            <person name="Santoro A.E."/>
            <person name="Worden A.Z."/>
        </authorList>
    </citation>
    <scope>NUCLEOTIDE SEQUENCE [LARGE SCALE GENOMIC DNA]</scope>
    <source>
        <strain evidence="1 2">Comchoano-1</strain>
    </source>
</reference>
<gene>
    <name evidence="1" type="ORF">MMH89_04115</name>
</gene>
<name>A0ABY5DIF9_9GAMM</name>
<accession>A0ABY5DIF9</accession>
<evidence type="ECO:0000313" key="1">
    <source>
        <dbReference type="EMBL" id="UTC24403.1"/>
    </source>
</evidence>
<dbReference type="EMBL" id="CP092900">
    <property type="protein sequence ID" value="UTC24403.1"/>
    <property type="molecule type" value="Genomic_DNA"/>
</dbReference>
<dbReference type="CDD" id="cd16385">
    <property type="entry name" value="IcmL"/>
    <property type="match status" value="1"/>
</dbReference>
<dbReference type="RefSeq" id="WP_258568186.1">
    <property type="nucleotide sequence ID" value="NZ_CP092900.1"/>
</dbReference>
<evidence type="ECO:0000313" key="2">
    <source>
        <dbReference type="Proteomes" id="UP001055955"/>
    </source>
</evidence>
<sequence length="200" mass="21876">MILDVSMLLALFALGASVALYMGSGRSVSFSASAVSDGYYMRSDGEVLSTPVEDSKGMYLLDLPVKSQDEVIRWASIVSAELHSFSFRNYESHFNGMRDLCTNEGWQAVSSAFLKSQLLGDVITKKLSVSSIVTGKPALLKHGMQLGAYSWLIQVPLLVTYESASEKRNVRRVATIDIRRVPFDLDDGKAGIAVNSIRVT</sequence>
<organism evidence="1 2">
    <name type="scientific">Candidatus Comchoanobacter bicostacola</name>
    <dbReference type="NCBI Taxonomy" id="2919598"/>
    <lineage>
        <taxon>Bacteria</taxon>
        <taxon>Pseudomonadati</taxon>
        <taxon>Pseudomonadota</taxon>
        <taxon>Gammaproteobacteria</taxon>
        <taxon>Candidatus Comchoanobacterales</taxon>
        <taxon>Candidatus Comchoanobacteraceae</taxon>
        <taxon>Candidatus Comchoanobacter</taxon>
    </lineage>
</organism>
<dbReference type="Pfam" id="PF11393">
    <property type="entry name" value="T4BSS_DotI_IcmL"/>
    <property type="match status" value="1"/>
</dbReference>
<keyword evidence="2" id="KW-1185">Reference proteome</keyword>
<dbReference type="InterPro" id="IPR021055">
    <property type="entry name" value="T4BSS_IcmL/DotI"/>
</dbReference>
<protein>
    <submittedName>
        <fullName evidence="1">DotI/IcmL family type IV secretion protein</fullName>
    </submittedName>
</protein>
<dbReference type="Proteomes" id="UP001055955">
    <property type="component" value="Chromosome"/>
</dbReference>
<proteinExistence type="predicted"/>